<name>A0AAP2W605_9EURY</name>
<dbReference type="SUPFAM" id="SSF52833">
    <property type="entry name" value="Thioredoxin-like"/>
    <property type="match status" value="1"/>
</dbReference>
<dbReference type="PROSITE" id="PS51257">
    <property type="entry name" value="PROKAR_LIPOPROTEIN"/>
    <property type="match status" value="1"/>
</dbReference>
<feature type="domain" description="Thioredoxin" evidence="1">
    <location>
        <begin position="56"/>
        <end position="126"/>
    </location>
</feature>
<dbReference type="Gene3D" id="3.40.30.10">
    <property type="entry name" value="Glutaredoxin"/>
    <property type="match status" value="1"/>
</dbReference>
<dbReference type="RefSeq" id="WP_230741568.1">
    <property type="nucleotide sequence ID" value="NZ_PGCK01000005.1"/>
</dbReference>
<dbReference type="AlphaFoldDB" id="A0AAP2W605"/>
<dbReference type="Proteomes" id="UP001320159">
    <property type="component" value="Unassembled WGS sequence"/>
</dbReference>
<evidence type="ECO:0000313" key="3">
    <source>
        <dbReference type="Proteomes" id="UP001320159"/>
    </source>
</evidence>
<dbReference type="CDD" id="cd02947">
    <property type="entry name" value="TRX_family"/>
    <property type="match status" value="1"/>
</dbReference>
<sequence>MRLRAKMIIPMIILILTISFSSGCICQQLSPESTAPVEGSLMKELSSAEDIDAALETGPVFLEFGNDGCYWCRLQKPIAEQLSIEYDGISFLYIDTSVHRALVAEYNVNPIPHMNLIVKKNPDGSYLYVDEAGNLTENRDSSKILGLHQKDQLVKLLDTALSARAA</sequence>
<dbReference type="InterPro" id="IPR013766">
    <property type="entry name" value="Thioredoxin_domain"/>
</dbReference>
<proteinExistence type="predicted"/>
<accession>A0AAP2W605</accession>
<dbReference type="InterPro" id="IPR036249">
    <property type="entry name" value="Thioredoxin-like_sf"/>
</dbReference>
<organism evidence="2 3">
    <name type="scientific">Methanooceanicella nereidis</name>
    <dbReference type="NCBI Taxonomy" id="2052831"/>
    <lineage>
        <taxon>Archaea</taxon>
        <taxon>Methanobacteriati</taxon>
        <taxon>Methanobacteriota</taxon>
        <taxon>Stenosarchaea group</taxon>
        <taxon>Methanomicrobia</taxon>
        <taxon>Methanocellales</taxon>
        <taxon>Methanocellaceae</taxon>
        <taxon>Methanooceanicella</taxon>
    </lineage>
</organism>
<keyword evidence="3" id="KW-1185">Reference proteome</keyword>
<reference evidence="2 3" key="1">
    <citation type="submission" date="2017-11" db="EMBL/GenBank/DDBJ databases">
        <title>Isolation and Characterization of Family Methanocellaceae Species from Potential Methane Hydrate Area Offshore Southwestern Taiwan.</title>
        <authorList>
            <person name="Zhang W.-L."/>
            <person name="Chen W.-C."/>
            <person name="Lai M.-C."/>
            <person name="Chen S.-C."/>
        </authorList>
    </citation>
    <scope>NUCLEOTIDE SEQUENCE [LARGE SCALE GENOMIC DNA]</scope>
    <source>
        <strain evidence="2 3">CWC-04</strain>
    </source>
</reference>
<evidence type="ECO:0000259" key="1">
    <source>
        <dbReference type="Pfam" id="PF00085"/>
    </source>
</evidence>
<gene>
    <name evidence="2" type="ORF">CUJ83_06935</name>
</gene>
<evidence type="ECO:0000313" key="2">
    <source>
        <dbReference type="EMBL" id="MCD1294732.1"/>
    </source>
</evidence>
<protein>
    <recommendedName>
        <fullName evidence="1">Thioredoxin domain-containing protein</fullName>
    </recommendedName>
</protein>
<comment type="caution">
    <text evidence="2">The sequence shown here is derived from an EMBL/GenBank/DDBJ whole genome shotgun (WGS) entry which is preliminary data.</text>
</comment>
<dbReference type="Pfam" id="PF00085">
    <property type="entry name" value="Thioredoxin"/>
    <property type="match status" value="1"/>
</dbReference>
<dbReference type="EMBL" id="PGCK01000005">
    <property type="protein sequence ID" value="MCD1294732.1"/>
    <property type="molecule type" value="Genomic_DNA"/>
</dbReference>